<accession>A0A101M7M4</accession>
<sequence length="103" mass="11314">MLTKLAKRTYGTNRLFTSAESSAVFVCFFKFQHATNGETSPAPKTGILVPGMQAMKDKVRSEGSVLTLRLRRDLLCAQGLSRCTRDLPRPKQYAGSDSSLLTS</sequence>
<keyword evidence="2" id="KW-1185">Reference proteome</keyword>
<dbReference type="Proteomes" id="UP000055045">
    <property type="component" value="Unassembled WGS sequence"/>
</dbReference>
<dbReference type="EMBL" id="LLXE01000849">
    <property type="protein sequence ID" value="KUM55513.1"/>
    <property type="molecule type" value="Genomic_DNA"/>
</dbReference>
<reference evidence="1 2" key="1">
    <citation type="submission" date="2015-10" db="EMBL/GenBank/DDBJ databases">
        <title>Genome sequencing of Penicillium freii.</title>
        <authorList>
            <person name="Nguyen H.D."/>
            <person name="Visagie C.M."/>
            <person name="Seifert K.A."/>
        </authorList>
    </citation>
    <scope>NUCLEOTIDE SEQUENCE [LARGE SCALE GENOMIC DNA]</scope>
    <source>
        <strain evidence="1 2">DAOM 242723</strain>
    </source>
</reference>
<evidence type="ECO:0000313" key="1">
    <source>
        <dbReference type="EMBL" id="KUM55513.1"/>
    </source>
</evidence>
<proteinExistence type="predicted"/>
<dbReference type="AlphaFoldDB" id="A0A101M7M4"/>
<organism evidence="1 2">
    <name type="scientific">Penicillium freii</name>
    <dbReference type="NCBI Taxonomy" id="48697"/>
    <lineage>
        <taxon>Eukaryota</taxon>
        <taxon>Fungi</taxon>
        <taxon>Dikarya</taxon>
        <taxon>Ascomycota</taxon>
        <taxon>Pezizomycotina</taxon>
        <taxon>Eurotiomycetes</taxon>
        <taxon>Eurotiomycetidae</taxon>
        <taxon>Eurotiales</taxon>
        <taxon>Aspergillaceae</taxon>
        <taxon>Penicillium</taxon>
    </lineage>
</organism>
<gene>
    <name evidence="1" type="ORF">ACN42_g11750</name>
</gene>
<name>A0A101M7M4_PENFR</name>
<comment type="caution">
    <text evidence="1">The sequence shown here is derived from an EMBL/GenBank/DDBJ whole genome shotgun (WGS) entry which is preliminary data.</text>
</comment>
<protein>
    <submittedName>
        <fullName evidence="1">Uncharacterized protein</fullName>
    </submittedName>
</protein>
<evidence type="ECO:0000313" key="2">
    <source>
        <dbReference type="Proteomes" id="UP000055045"/>
    </source>
</evidence>